<evidence type="ECO:0000313" key="2">
    <source>
        <dbReference type="EMBL" id="MCP1727234.1"/>
    </source>
</evidence>
<comment type="caution">
    <text evidence="2">The sequence shown here is derived from an EMBL/GenBank/DDBJ whole genome shotgun (WGS) entry which is preliminary data.</text>
</comment>
<keyword evidence="3" id="KW-1185">Reference proteome</keyword>
<dbReference type="SUPFAM" id="SSF49354">
    <property type="entry name" value="PapD-like"/>
    <property type="match status" value="1"/>
</dbReference>
<dbReference type="InterPro" id="IPR008962">
    <property type="entry name" value="PapD-like_sf"/>
</dbReference>
<dbReference type="RefSeq" id="WP_253446818.1">
    <property type="nucleotide sequence ID" value="NZ_JALJYF010000001.1"/>
</dbReference>
<protein>
    <submittedName>
        <fullName evidence="2">Fimbrial chaperone protein</fullName>
    </submittedName>
</protein>
<dbReference type="EMBL" id="JALJYF010000001">
    <property type="protein sequence ID" value="MCP1727234.1"/>
    <property type="molecule type" value="Genomic_DNA"/>
</dbReference>
<sequence>MFRLHDKAARLMGVGLLLFLFAGIAGAQSVSISPTIITLGEDREIGTFTLSNSGDRETTIHARVYRWDQDDGQDRLTESQDLLLAPPIFALGPGESQVVRTGLRRSLPGAQEASYRVEFQEVLPDARTGPEMGLRLALQISVPVFIGPLEPGSADLSWTVHYDRSAGEAVIAVENQGYAHARLTRMALVHQDDDRILAQPGRQLNYVLPGAAREWRMPVDRQQARHAVLEVRGRAGSDDINVSLDLE</sequence>
<name>A0ABT1G7F0_9GAMM</name>
<dbReference type="Pfam" id="PF00345">
    <property type="entry name" value="PapD_N"/>
    <property type="match status" value="1"/>
</dbReference>
<gene>
    <name evidence="2" type="ORF">J2T60_001199</name>
</gene>
<organism evidence="2 3">
    <name type="scientific">Natronospira proteinivora</name>
    <dbReference type="NCBI Taxonomy" id="1807133"/>
    <lineage>
        <taxon>Bacteria</taxon>
        <taxon>Pseudomonadati</taxon>
        <taxon>Pseudomonadota</taxon>
        <taxon>Gammaproteobacteria</taxon>
        <taxon>Natronospirales</taxon>
        <taxon>Natronospiraceae</taxon>
        <taxon>Natronospira</taxon>
    </lineage>
</organism>
<dbReference type="Gene3D" id="2.60.40.10">
    <property type="entry name" value="Immunoglobulins"/>
    <property type="match status" value="1"/>
</dbReference>
<reference evidence="2 3" key="1">
    <citation type="submission" date="2022-03" db="EMBL/GenBank/DDBJ databases">
        <title>Genomic Encyclopedia of Type Strains, Phase III (KMG-III): the genomes of soil and plant-associated and newly described type strains.</title>
        <authorList>
            <person name="Whitman W."/>
        </authorList>
    </citation>
    <scope>NUCLEOTIDE SEQUENCE [LARGE SCALE GENOMIC DNA]</scope>
    <source>
        <strain evidence="2 3">BSker1</strain>
    </source>
</reference>
<proteinExistence type="predicted"/>
<dbReference type="InterPro" id="IPR013783">
    <property type="entry name" value="Ig-like_fold"/>
</dbReference>
<dbReference type="Proteomes" id="UP001523550">
    <property type="component" value="Unassembled WGS sequence"/>
</dbReference>
<dbReference type="InterPro" id="IPR016147">
    <property type="entry name" value="Pili_assmbl_chaperone_N"/>
</dbReference>
<feature type="domain" description="Pili assembly chaperone N-terminal" evidence="1">
    <location>
        <begin position="30"/>
        <end position="148"/>
    </location>
</feature>
<dbReference type="PANTHER" id="PTHR30251:SF4">
    <property type="entry name" value="SLR1668 PROTEIN"/>
    <property type="match status" value="1"/>
</dbReference>
<evidence type="ECO:0000313" key="3">
    <source>
        <dbReference type="Proteomes" id="UP001523550"/>
    </source>
</evidence>
<dbReference type="PANTHER" id="PTHR30251">
    <property type="entry name" value="PILUS ASSEMBLY CHAPERONE"/>
    <property type="match status" value="1"/>
</dbReference>
<accession>A0ABT1G7F0</accession>
<evidence type="ECO:0000259" key="1">
    <source>
        <dbReference type="Pfam" id="PF00345"/>
    </source>
</evidence>
<dbReference type="InterPro" id="IPR050643">
    <property type="entry name" value="Periplasmic_pilus_chap"/>
</dbReference>